<proteinExistence type="predicted"/>
<sequence length="112" mass="12812">MPAFEHHLLVCTGPRCHFRDAPSLRAEFTDALRAAELWQRCIVSETSCLIPCNRGPIVAQYPRGRWFQLPDRAAVRRFVDAVLLRGEEMPDLVVRDIGATARVPRKCGRDRR</sequence>
<evidence type="ECO:0008006" key="2">
    <source>
        <dbReference type="Google" id="ProtNLM"/>
    </source>
</evidence>
<evidence type="ECO:0000313" key="1">
    <source>
        <dbReference type="EMBL" id="QEA06504.1"/>
    </source>
</evidence>
<dbReference type="CDD" id="cd02980">
    <property type="entry name" value="TRX_Fd_family"/>
    <property type="match status" value="1"/>
</dbReference>
<dbReference type="Gene3D" id="3.40.30.10">
    <property type="entry name" value="Glutaredoxin"/>
    <property type="match status" value="1"/>
</dbReference>
<gene>
    <name evidence="1" type="ORF">KBTEX_02844</name>
</gene>
<accession>A0A5B8RG77</accession>
<dbReference type="SUPFAM" id="SSF52833">
    <property type="entry name" value="Thioredoxin-like"/>
    <property type="match status" value="1"/>
</dbReference>
<organism evidence="1">
    <name type="scientific">uncultured organism</name>
    <dbReference type="NCBI Taxonomy" id="155900"/>
    <lineage>
        <taxon>unclassified sequences</taxon>
        <taxon>environmental samples</taxon>
    </lineage>
</organism>
<name>A0A5B8RG77_9ZZZZ</name>
<reference evidence="1" key="1">
    <citation type="submission" date="2019-06" db="EMBL/GenBank/DDBJ databases">
        <authorList>
            <person name="Murdoch R.W."/>
            <person name="Fathepure B."/>
        </authorList>
    </citation>
    <scope>NUCLEOTIDE SEQUENCE</scope>
</reference>
<dbReference type="EMBL" id="MN079148">
    <property type="protein sequence ID" value="QEA06504.1"/>
    <property type="molecule type" value="Genomic_DNA"/>
</dbReference>
<dbReference type="AlphaFoldDB" id="A0A5B8RG77"/>
<protein>
    <recommendedName>
        <fullName evidence="2">Ferredoxin, 2Fe-2S</fullName>
    </recommendedName>
</protein>
<dbReference type="InterPro" id="IPR036249">
    <property type="entry name" value="Thioredoxin-like_sf"/>
</dbReference>